<dbReference type="Gene3D" id="2.60.120.10">
    <property type="entry name" value="Jelly Rolls"/>
    <property type="match status" value="1"/>
</dbReference>
<dbReference type="GO" id="GO:0005737">
    <property type="term" value="C:cytoplasm"/>
    <property type="evidence" value="ECO:0007669"/>
    <property type="project" value="TreeGrafter"/>
</dbReference>
<organism evidence="11 12">
    <name type="scientific">[Myrmecia] bisecta</name>
    <dbReference type="NCBI Taxonomy" id="41462"/>
    <lineage>
        <taxon>Eukaryota</taxon>
        <taxon>Viridiplantae</taxon>
        <taxon>Chlorophyta</taxon>
        <taxon>core chlorophytes</taxon>
        <taxon>Trebouxiophyceae</taxon>
        <taxon>Trebouxiales</taxon>
        <taxon>Trebouxiaceae</taxon>
        <taxon>Myrmecia</taxon>
    </lineage>
</organism>
<evidence type="ECO:0000256" key="6">
    <source>
        <dbReference type="ARBA" id="ARBA00022992"/>
    </source>
</evidence>
<evidence type="ECO:0000256" key="3">
    <source>
        <dbReference type="ARBA" id="ARBA00022741"/>
    </source>
</evidence>
<feature type="domain" description="Cyclic nucleotide-binding" evidence="10">
    <location>
        <begin position="493"/>
        <end position="531"/>
    </location>
</feature>
<dbReference type="InterPro" id="IPR018490">
    <property type="entry name" value="cNMP-bd_dom_sf"/>
</dbReference>
<dbReference type="GO" id="GO:0030553">
    <property type="term" value="F:cGMP binding"/>
    <property type="evidence" value="ECO:0007669"/>
    <property type="project" value="UniProtKB-KW"/>
</dbReference>
<feature type="binding site" evidence="7">
    <location>
        <position position="198"/>
    </location>
    <ligand>
        <name>ATP</name>
        <dbReference type="ChEBI" id="CHEBI:30616"/>
    </ligand>
</feature>
<dbReference type="SMART" id="SM00220">
    <property type="entry name" value="S_TKc"/>
    <property type="match status" value="1"/>
</dbReference>
<keyword evidence="4" id="KW-0418">Kinase</keyword>
<dbReference type="Pfam" id="PF00027">
    <property type="entry name" value="cNMP_binding"/>
    <property type="match status" value="1"/>
</dbReference>
<feature type="domain" description="Protein kinase" evidence="9">
    <location>
        <begin position="169"/>
        <end position="440"/>
    </location>
</feature>
<feature type="compositionally biased region" description="Polar residues" evidence="8">
    <location>
        <begin position="40"/>
        <end position="59"/>
    </location>
</feature>
<keyword evidence="5 7" id="KW-0067">ATP-binding</keyword>
<dbReference type="SUPFAM" id="SSF51206">
    <property type="entry name" value="cAMP-binding domain-like"/>
    <property type="match status" value="1"/>
</dbReference>
<evidence type="ECO:0000256" key="4">
    <source>
        <dbReference type="ARBA" id="ARBA00022777"/>
    </source>
</evidence>
<proteinExistence type="predicted"/>
<dbReference type="SUPFAM" id="SSF56112">
    <property type="entry name" value="Protein kinase-like (PK-like)"/>
    <property type="match status" value="1"/>
</dbReference>
<dbReference type="PROSITE" id="PS50042">
    <property type="entry name" value="CNMP_BINDING_3"/>
    <property type="match status" value="2"/>
</dbReference>
<sequence length="724" mass="78661">MSVSSSYAGDSQRGALIAADSKARSRLHQSSSAKELHTGAGSTHLANQPTADQAWTHSTDPLPAGFPPADRSVPEVYQASYIPFAAPLRMPSIDQLARQGSTAASLGQAGSPGDLLRVGSPLTPAPTVSVSYSELDWPTSELPPQAESVVETHKLRVDSLKGATFVNQYIIIKTIGFGAFGKVKLCLNSQDHRLYAIKLINKATLKRNRLHRTSSTGPRPKSDVGEVMQEIAVMKRLRHPNIVRLVEVIDDPEGSKLLLVMEYVEGGPLMASPAVAEQRCMPEVVARKYFRDVIQGLDYLHFNRVVHGDLKPENMLLAADGRVKISDFGSAHVFARGDTMLRTAGTPAFLAPEMCEGKAYHGRVADLWALGICLYMFVFGVVPFKADTILRLYEEVKTAPLRFPGEPAASKPLRDLLRRMLEKDAGKRLSMAQIMAHPWVSHQGSLPLVSMNEADPSSCSAALAHNARVEQESQQGLDRLVQMLSPLFHARGYEAAVNLAAQGSTADTIFYIEEGQVEISYDKQHADEDFVDGEESDDSDASVDSTSTASEASSGSSPMAGSLLQRLGSTASLEGRTSTPRRQATMLRTMLQATVRAAQFVTSTRLATREKTIITTRGPGDFIGEVAIFEQRGGAASWATNVRAKTPVTALVLTQDDLRTLLQRTPEAEIEVRAAMAQRKSELLKMETLERIAGFQRDLERELELSDALAKQAETGASDVQPTS</sequence>
<evidence type="ECO:0000256" key="8">
    <source>
        <dbReference type="SAM" id="MobiDB-lite"/>
    </source>
</evidence>
<keyword evidence="2" id="KW-0808">Transferase</keyword>
<dbReference type="InterPro" id="IPR008271">
    <property type="entry name" value="Ser/Thr_kinase_AS"/>
</dbReference>
<feature type="compositionally biased region" description="Low complexity" evidence="8">
    <location>
        <begin position="542"/>
        <end position="557"/>
    </location>
</feature>
<dbReference type="PANTHER" id="PTHR24346:SF77">
    <property type="entry name" value="SERINE THREONINE PROTEIN KINASE"/>
    <property type="match status" value="1"/>
</dbReference>
<dbReference type="CDD" id="cd00038">
    <property type="entry name" value="CAP_ED"/>
    <property type="match status" value="1"/>
</dbReference>
<protein>
    <recommendedName>
        <fullName evidence="13">cGMP-dependent protein kinase</fullName>
    </recommendedName>
</protein>
<keyword evidence="3 7" id="KW-0547">Nucleotide-binding</keyword>
<evidence type="ECO:0000256" key="1">
    <source>
        <dbReference type="ARBA" id="ARBA00022535"/>
    </source>
</evidence>
<dbReference type="InterPro" id="IPR000719">
    <property type="entry name" value="Prot_kinase_dom"/>
</dbReference>
<keyword evidence="12" id="KW-1185">Reference proteome</keyword>
<dbReference type="GO" id="GO:0035556">
    <property type="term" value="P:intracellular signal transduction"/>
    <property type="evidence" value="ECO:0007669"/>
    <property type="project" value="TreeGrafter"/>
</dbReference>
<comment type="caution">
    <text evidence="11">The sequence shown here is derived from an EMBL/GenBank/DDBJ whole genome shotgun (WGS) entry which is preliminary data.</text>
</comment>
<dbReference type="FunFam" id="1.10.510.10:FF:000571">
    <property type="entry name" value="Maternal embryonic leucine zipper kinase"/>
    <property type="match status" value="1"/>
</dbReference>
<dbReference type="GO" id="GO:0005524">
    <property type="term" value="F:ATP binding"/>
    <property type="evidence" value="ECO:0007669"/>
    <property type="project" value="UniProtKB-UniRule"/>
</dbReference>
<evidence type="ECO:0000259" key="9">
    <source>
        <dbReference type="PROSITE" id="PS50011"/>
    </source>
</evidence>
<name>A0AAW1R9P2_9CHLO</name>
<evidence type="ECO:0000259" key="10">
    <source>
        <dbReference type="PROSITE" id="PS50042"/>
    </source>
</evidence>
<dbReference type="InterPro" id="IPR000595">
    <property type="entry name" value="cNMP-bd_dom"/>
</dbReference>
<feature type="domain" description="Cyclic nucleotide-binding" evidence="10">
    <location>
        <begin position="610"/>
        <end position="679"/>
    </location>
</feature>
<feature type="region of interest" description="Disordered" evidence="8">
    <location>
        <begin position="1"/>
        <end position="70"/>
    </location>
</feature>
<dbReference type="Gene3D" id="3.30.200.20">
    <property type="entry name" value="Phosphorylase Kinase, domain 1"/>
    <property type="match status" value="1"/>
</dbReference>
<dbReference type="AlphaFoldDB" id="A0AAW1R9P2"/>
<dbReference type="Pfam" id="PF00069">
    <property type="entry name" value="Pkinase"/>
    <property type="match status" value="1"/>
</dbReference>
<dbReference type="Gene3D" id="1.10.510.10">
    <property type="entry name" value="Transferase(Phosphotransferase) domain 1"/>
    <property type="match status" value="1"/>
</dbReference>
<dbReference type="PROSITE" id="PS00108">
    <property type="entry name" value="PROTEIN_KINASE_ST"/>
    <property type="match status" value="1"/>
</dbReference>
<gene>
    <name evidence="11" type="ORF">WJX72_009710</name>
</gene>
<keyword evidence="1" id="KW-0140">cGMP</keyword>
<dbReference type="Proteomes" id="UP001489004">
    <property type="component" value="Unassembled WGS sequence"/>
</dbReference>
<reference evidence="11 12" key="1">
    <citation type="journal article" date="2024" name="Nat. Commun.">
        <title>Phylogenomics reveals the evolutionary origins of lichenization in chlorophyte algae.</title>
        <authorList>
            <person name="Puginier C."/>
            <person name="Libourel C."/>
            <person name="Otte J."/>
            <person name="Skaloud P."/>
            <person name="Haon M."/>
            <person name="Grisel S."/>
            <person name="Petersen M."/>
            <person name="Berrin J.G."/>
            <person name="Delaux P.M."/>
            <person name="Dal Grande F."/>
            <person name="Keller J."/>
        </authorList>
    </citation>
    <scope>NUCLEOTIDE SEQUENCE [LARGE SCALE GENOMIC DNA]</scope>
    <source>
        <strain evidence="11 12">SAG 2043</strain>
    </source>
</reference>
<dbReference type="EMBL" id="JALJOR010000001">
    <property type="protein sequence ID" value="KAK9830087.1"/>
    <property type="molecule type" value="Genomic_DNA"/>
</dbReference>
<dbReference type="InterPro" id="IPR014710">
    <property type="entry name" value="RmlC-like_jellyroll"/>
</dbReference>
<dbReference type="PANTHER" id="PTHR24346">
    <property type="entry name" value="MAP/MICROTUBULE AFFINITY-REGULATING KINASE"/>
    <property type="match status" value="1"/>
</dbReference>
<accession>A0AAW1R9P2</accession>
<feature type="region of interest" description="Disordered" evidence="8">
    <location>
        <begin position="530"/>
        <end position="561"/>
    </location>
</feature>
<dbReference type="PROSITE" id="PS00107">
    <property type="entry name" value="PROTEIN_KINASE_ATP"/>
    <property type="match status" value="1"/>
</dbReference>
<dbReference type="PROSITE" id="PS50011">
    <property type="entry name" value="PROTEIN_KINASE_DOM"/>
    <property type="match status" value="1"/>
</dbReference>
<evidence type="ECO:0000313" key="12">
    <source>
        <dbReference type="Proteomes" id="UP001489004"/>
    </source>
</evidence>
<dbReference type="GO" id="GO:0004674">
    <property type="term" value="F:protein serine/threonine kinase activity"/>
    <property type="evidence" value="ECO:0007669"/>
    <property type="project" value="TreeGrafter"/>
</dbReference>
<evidence type="ECO:0000256" key="5">
    <source>
        <dbReference type="ARBA" id="ARBA00022840"/>
    </source>
</evidence>
<keyword evidence="6" id="KW-0142">cGMP-binding</keyword>
<evidence type="ECO:0000256" key="2">
    <source>
        <dbReference type="ARBA" id="ARBA00022679"/>
    </source>
</evidence>
<feature type="compositionally biased region" description="Acidic residues" evidence="8">
    <location>
        <begin position="530"/>
        <end position="541"/>
    </location>
</feature>
<evidence type="ECO:0000313" key="11">
    <source>
        <dbReference type="EMBL" id="KAK9830087.1"/>
    </source>
</evidence>
<evidence type="ECO:0008006" key="13">
    <source>
        <dbReference type="Google" id="ProtNLM"/>
    </source>
</evidence>
<dbReference type="InterPro" id="IPR011009">
    <property type="entry name" value="Kinase-like_dom_sf"/>
</dbReference>
<dbReference type="InterPro" id="IPR017441">
    <property type="entry name" value="Protein_kinase_ATP_BS"/>
</dbReference>
<dbReference type="CDD" id="cd14008">
    <property type="entry name" value="STKc_LKB1_CaMKK"/>
    <property type="match status" value="1"/>
</dbReference>
<evidence type="ECO:0000256" key="7">
    <source>
        <dbReference type="PROSITE-ProRule" id="PRU10141"/>
    </source>
</evidence>